<evidence type="ECO:0000256" key="1">
    <source>
        <dbReference type="SAM" id="MobiDB-lite"/>
    </source>
</evidence>
<evidence type="ECO:0008006" key="4">
    <source>
        <dbReference type="Google" id="ProtNLM"/>
    </source>
</evidence>
<dbReference type="InterPro" id="IPR043502">
    <property type="entry name" value="DNA/RNA_pol_sf"/>
</dbReference>
<dbReference type="SUPFAM" id="SSF56672">
    <property type="entry name" value="DNA/RNA polymerases"/>
    <property type="match status" value="1"/>
</dbReference>
<sequence>MRYRTLPRPCKGIKSSLDVSGQTNTGLRKNTSELLIIEDKSGYRLGDKGLSSEATKLNSIFITTERRQNKGLQAFMDRFKSESSHIKGVPPVLRISDFMHGHGHSKLAKKLNNKIPKTVDEMIERVRAFIRGEVVVGSAEMGQGSQHQRLLSVKKVNSRSCGLRKVSPSGERYPSNQSKERKPRKEQCKAHKHDKRRRKSQKGIVMMETSREALWECRQPERMQDSRKEHQLKIYPFAKPVIHKRRSMTPDIRLVLKEEEFRWLKERMIRKPQQSLSFVQRLVPVLRNGIRLSIDNGNYSYKMFHRESEGYTSIIRNEEDDEEKTGFHTEEGVYYFTDMPKELKKLSSYTSYDDGEGLSRSKRMERGNILERNSNKKQKVKEGRFLGFMVTQEGVRSDPEKVKVITDGPMEEILKLSEKEGRLAKWTTEIRTYDISYIPKREAEGSVVKKFFGQEEQEEETSDANE</sequence>
<dbReference type="Gene3D" id="3.10.10.10">
    <property type="entry name" value="HIV Type 1 Reverse Transcriptase, subunit A, domain 1"/>
    <property type="match status" value="1"/>
</dbReference>
<protein>
    <recommendedName>
        <fullName evidence="4">Reverse transcriptase domain-containing protein</fullName>
    </recommendedName>
</protein>
<dbReference type="Proteomes" id="UP001151760">
    <property type="component" value="Unassembled WGS sequence"/>
</dbReference>
<dbReference type="EMBL" id="BQNB010014039">
    <property type="protein sequence ID" value="GJT23244.1"/>
    <property type="molecule type" value="Genomic_DNA"/>
</dbReference>
<gene>
    <name evidence="2" type="ORF">Tco_0893181</name>
</gene>
<evidence type="ECO:0000313" key="2">
    <source>
        <dbReference type="EMBL" id="GJT23244.1"/>
    </source>
</evidence>
<name>A0ABQ5CE88_9ASTR</name>
<reference evidence="2" key="1">
    <citation type="journal article" date="2022" name="Int. J. Mol. Sci.">
        <title>Draft Genome of Tanacetum Coccineum: Genomic Comparison of Closely Related Tanacetum-Family Plants.</title>
        <authorList>
            <person name="Yamashiro T."/>
            <person name="Shiraishi A."/>
            <person name="Nakayama K."/>
            <person name="Satake H."/>
        </authorList>
    </citation>
    <scope>NUCLEOTIDE SEQUENCE</scope>
</reference>
<comment type="caution">
    <text evidence="2">The sequence shown here is derived from an EMBL/GenBank/DDBJ whole genome shotgun (WGS) entry which is preliminary data.</text>
</comment>
<evidence type="ECO:0000313" key="3">
    <source>
        <dbReference type="Proteomes" id="UP001151760"/>
    </source>
</evidence>
<accession>A0ABQ5CE88</accession>
<feature type="compositionally biased region" description="Basic and acidic residues" evidence="1">
    <location>
        <begin position="178"/>
        <end position="189"/>
    </location>
</feature>
<feature type="compositionally biased region" description="Basic residues" evidence="1">
    <location>
        <begin position="190"/>
        <end position="201"/>
    </location>
</feature>
<proteinExistence type="predicted"/>
<reference evidence="2" key="2">
    <citation type="submission" date="2022-01" db="EMBL/GenBank/DDBJ databases">
        <authorList>
            <person name="Yamashiro T."/>
            <person name="Shiraishi A."/>
            <person name="Satake H."/>
            <person name="Nakayama K."/>
        </authorList>
    </citation>
    <scope>NUCLEOTIDE SEQUENCE</scope>
</reference>
<organism evidence="2 3">
    <name type="scientific">Tanacetum coccineum</name>
    <dbReference type="NCBI Taxonomy" id="301880"/>
    <lineage>
        <taxon>Eukaryota</taxon>
        <taxon>Viridiplantae</taxon>
        <taxon>Streptophyta</taxon>
        <taxon>Embryophyta</taxon>
        <taxon>Tracheophyta</taxon>
        <taxon>Spermatophyta</taxon>
        <taxon>Magnoliopsida</taxon>
        <taxon>eudicotyledons</taxon>
        <taxon>Gunneridae</taxon>
        <taxon>Pentapetalae</taxon>
        <taxon>asterids</taxon>
        <taxon>campanulids</taxon>
        <taxon>Asterales</taxon>
        <taxon>Asteraceae</taxon>
        <taxon>Asteroideae</taxon>
        <taxon>Anthemideae</taxon>
        <taxon>Anthemidinae</taxon>
        <taxon>Tanacetum</taxon>
    </lineage>
</organism>
<feature type="region of interest" description="Disordered" evidence="1">
    <location>
        <begin position="156"/>
        <end position="202"/>
    </location>
</feature>
<keyword evidence="3" id="KW-1185">Reference proteome</keyword>